<keyword evidence="3" id="KW-1185">Reference proteome</keyword>
<dbReference type="SUPFAM" id="SSF53474">
    <property type="entry name" value="alpha/beta-Hydrolases"/>
    <property type="match status" value="1"/>
</dbReference>
<dbReference type="Pfam" id="PF12697">
    <property type="entry name" value="Abhydrolase_6"/>
    <property type="match status" value="1"/>
</dbReference>
<dbReference type="InterPro" id="IPR029058">
    <property type="entry name" value="AB_hydrolase_fold"/>
</dbReference>
<organism evidence="2 3">
    <name type="scientific">Arcanobacterium hippocoleae</name>
    <dbReference type="NCBI Taxonomy" id="149017"/>
    <lineage>
        <taxon>Bacteria</taxon>
        <taxon>Bacillati</taxon>
        <taxon>Actinomycetota</taxon>
        <taxon>Actinomycetes</taxon>
        <taxon>Actinomycetales</taxon>
        <taxon>Actinomycetaceae</taxon>
        <taxon>Arcanobacterium</taxon>
    </lineage>
</organism>
<dbReference type="PANTHER" id="PTHR43798:SF29">
    <property type="entry name" value="AB HYDROLASE-1 DOMAIN-CONTAINING PROTEIN"/>
    <property type="match status" value="1"/>
</dbReference>
<feature type="domain" description="AB hydrolase-1" evidence="1">
    <location>
        <begin position="18"/>
        <end position="249"/>
    </location>
</feature>
<dbReference type="PANTHER" id="PTHR43798">
    <property type="entry name" value="MONOACYLGLYCEROL LIPASE"/>
    <property type="match status" value="1"/>
</dbReference>
<reference evidence="2 3" key="1">
    <citation type="submission" date="2023-07" db="EMBL/GenBank/DDBJ databases">
        <title>Sequencing the genomes of 1000 actinobacteria strains.</title>
        <authorList>
            <person name="Klenk H.-P."/>
        </authorList>
    </citation>
    <scope>NUCLEOTIDE SEQUENCE [LARGE SCALE GENOMIC DNA]</scope>
    <source>
        <strain evidence="2 3">DSM 15539</strain>
    </source>
</reference>
<comment type="caution">
    <text evidence="2">The sequence shown here is derived from an EMBL/GenBank/DDBJ whole genome shotgun (WGS) entry which is preliminary data.</text>
</comment>
<dbReference type="InterPro" id="IPR000073">
    <property type="entry name" value="AB_hydrolase_1"/>
</dbReference>
<dbReference type="EMBL" id="JAVDUJ010000001">
    <property type="protein sequence ID" value="MDR6939988.1"/>
    <property type="molecule type" value="Genomic_DNA"/>
</dbReference>
<dbReference type="Proteomes" id="UP001266099">
    <property type="component" value="Unassembled WGS sequence"/>
</dbReference>
<proteinExistence type="predicted"/>
<evidence type="ECO:0000313" key="2">
    <source>
        <dbReference type="EMBL" id="MDR6939988.1"/>
    </source>
</evidence>
<dbReference type="RefSeq" id="WP_309957109.1">
    <property type="nucleotide sequence ID" value="NZ_CP136414.1"/>
</dbReference>
<sequence length="257" mass="27545">MSTKLAMRRSGTPSNCPLVLIHALPLDSSMWDEVRALLPEIDIITVDAPGFGDSPAGSEFSADPSIPAYAAAIKDVLDDAGITQIKIGGLSMGGAVAAEFVAQYPQMITGLALIDTGIGADDAPKREFRENMAQMAESGKAYEAVANWTTTMVSPNVSAVVRESLDQRFQKIPGDALAWIQRAMVNRFDRTDAIELVDGPVYFVRGVDDATCSLEYLMQLALRAEQPKIIEIEDAGHFSADEQPAALAQILAQFVAA</sequence>
<dbReference type="Gene3D" id="3.40.50.1820">
    <property type="entry name" value="alpha/beta hydrolase"/>
    <property type="match status" value="1"/>
</dbReference>
<gene>
    <name evidence="2" type="ORF">J2S36_001531</name>
</gene>
<evidence type="ECO:0000259" key="1">
    <source>
        <dbReference type="Pfam" id="PF12697"/>
    </source>
</evidence>
<evidence type="ECO:0000313" key="3">
    <source>
        <dbReference type="Proteomes" id="UP001266099"/>
    </source>
</evidence>
<dbReference type="PRINTS" id="PR00412">
    <property type="entry name" value="EPOXHYDRLASE"/>
</dbReference>
<name>A0ABU1T3V1_9ACTO</name>
<dbReference type="PRINTS" id="PR00111">
    <property type="entry name" value="ABHYDROLASE"/>
</dbReference>
<dbReference type="InterPro" id="IPR000639">
    <property type="entry name" value="Epox_hydrolase-like"/>
</dbReference>
<dbReference type="InterPro" id="IPR050266">
    <property type="entry name" value="AB_hydrolase_sf"/>
</dbReference>
<protein>
    <submittedName>
        <fullName evidence="2">Pimeloyl-ACP methyl ester carboxylesterase</fullName>
    </submittedName>
</protein>
<accession>A0ABU1T3V1</accession>